<keyword evidence="3" id="KW-1185">Reference proteome</keyword>
<evidence type="ECO:0008006" key="4">
    <source>
        <dbReference type="Google" id="ProtNLM"/>
    </source>
</evidence>
<evidence type="ECO:0000313" key="3">
    <source>
        <dbReference type="Proteomes" id="UP000829476"/>
    </source>
</evidence>
<sequence length="125" mass="13986">MKNILICVFASILTGLLLSNTVNGHNEDVILGKGAKELTCAPPNYTFVLESYTTEIKAVWPFDDNIICRYRKSGTATWSYLGPYYGQFLICDSLEEGAEYEFQFAKVCGSEQSSYTSSYFESTIP</sequence>
<proteinExistence type="predicted"/>
<protein>
    <recommendedName>
        <fullName evidence="4">Fibronectin type-III domain-containing protein</fullName>
    </recommendedName>
</protein>
<reference evidence="2 3" key="1">
    <citation type="journal article" date="2018" name="Int. J. Syst. Evol. Microbiol.">
        <title>Zhouia spongiae sp. nov., isolated from a marine sponge.</title>
        <authorList>
            <person name="Zhuang L."/>
            <person name="Lin B."/>
            <person name="Qin F."/>
            <person name="Luo L."/>
        </authorList>
    </citation>
    <scope>NUCLEOTIDE SEQUENCE [LARGE SCALE GENOMIC DNA]</scope>
    <source>
        <strain evidence="2 3">HN-Y44</strain>
    </source>
</reference>
<evidence type="ECO:0000256" key="1">
    <source>
        <dbReference type="SAM" id="SignalP"/>
    </source>
</evidence>
<name>A0ABY3YH94_9FLAO</name>
<gene>
    <name evidence="2" type="ORF">MQE36_09345</name>
</gene>
<organism evidence="2 3">
    <name type="scientific">Zhouia spongiae</name>
    <dbReference type="NCBI Taxonomy" id="2202721"/>
    <lineage>
        <taxon>Bacteria</taxon>
        <taxon>Pseudomonadati</taxon>
        <taxon>Bacteroidota</taxon>
        <taxon>Flavobacteriia</taxon>
        <taxon>Flavobacteriales</taxon>
        <taxon>Flavobacteriaceae</taxon>
        <taxon>Zhouia</taxon>
    </lineage>
</organism>
<feature type="signal peptide" evidence="1">
    <location>
        <begin position="1"/>
        <end position="24"/>
    </location>
</feature>
<keyword evidence="1" id="KW-0732">Signal</keyword>
<accession>A0ABY3YH94</accession>
<dbReference type="Proteomes" id="UP000829476">
    <property type="component" value="Chromosome"/>
</dbReference>
<feature type="chain" id="PRO_5045935714" description="Fibronectin type-III domain-containing protein" evidence="1">
    <location>
        <begin position="25"/>
        <end position="125"/>
    </location>
</feature>
<dbReference type="EMBL" id="CP094326">
    <property type="protein sequence ID" value="UNY97302.1"/>
    <property type="molecule type" value="Genomic_DNA"/>
</dbReference>
<dbReference type="RefSeq" id="WP_242935716.1">
    <property type="nucleotide sequence ID" value="NZ_CP094326.1"/>
</dbReference>
<evidence type="ECO:0000313" key="2">
    <source>
        <dbReference type="EMBL" id="UNY97302.1"/>
    </source>
</evidence>